<dbReference type="PANTHER" id="PTHR47506:SF1">
    <property type="entry name" value="HTH-TYPE TRANSCRIPTIONAL REGULATOR YJDC"/>
    <property type="match status" value="1"/>
</dbReference>
<evidence type="ECO:0000256" key="3">
    <source>
        <dbReference type="ARBA" id="ARBA00023163"/>
    </source>
</evidence>
<dbReference type="Proteomes" id="UP000229340">
    <property type="component" value="Plasmid pNP7-2"/>
</dbReference>
<feature type="domain" description="HTH tetR-type" evidence="5">
    <location>
        <begin position="2"/>
        <end position="62"/>
    </location>
</feature>
<sequence length="181" mass="21026">MSAKRDSIITTAMRLFNQYGFTNIGIDRIIDESGVAKMTFYKHFPSKNQLIRQCLIERDRFIREQVNQRLLLANTDVHSQIRALFDWYQDWFMQKDFFGCMFIKASDEFGNDSTIQTIILTHKQWLAQKIEEVLTSGNIADAITKAKQIQIALDGAIVNEHSYQNHLSISYAWQMVAPLLD</sequence>
<reference evidence="7" key="1">
    <citation type="submission" date="2017-10" db="EMBL/GenBank/DDBJ databases">
        <title>Complete genome sequence of Moraxella osloensis NP7 isolated from human skin.</title>
        <authorList>
            <person name="Lee K."/>
            <person name="Lim J.Y."/>
            <person name="Hwang I."/>
        </authorList>
    </citation>
    <scope>NUCLEOTIDE SEQUENCE [LARGE SCALE GENOMIC DNA]</scope>
    <source>
        <strain evidence="7">NP7</strain>
        <plasmid evidence="7">pnp7-2</plasmid>
    </source>
</reference>
<dbReference type="PRINTS" id="PR00455">
    <property type="entry name" value="HTHTETR"/>
</dbReference>
<accession>A0A2D2LY07</accession>
<dbReference type="GO" id="GO:0003677">
    <property type="term" value="F:DNA binding"/>
    <property type="evidence" value="ECO:0007669"/>
    <property type="project" value="UniProtKB-UniRule"/>
</dbReference>
<evidence type="ECO:0000313" key="6">
    <source>
        <dbReference type="EMBL" id="ATR79902.1"/>
    </source>
</evidence>
<protein>
    <submittedName>
        <fullName evidence="6">TetR/AcrR family transcriptional regulator</fullName>
    </submittedName>
</protein>
<gene>
    <name evidence="6" type="ORF">NP7_11140</name>
</gene>
<geneLocation type="plasmid" evidence="7">
    <name>pnp7-2</name>
</geneLocation>
<dbReference type="EMBL" id="CP024445">
    <property type="protein sequence ID" value="ATR79902.1"/>
    <property type="molecule type" value="Genomic_DNA"/>
</dbReference>
<keyword evidence="1" id="KW-0805">Transcription regulation</keyword>
<evidence type="ECO:0000259" key="5">
    <source>
        <dbReference type="PROSITE" id="PS50977"/>
    </source>
</evidence>
<dbReference type="RefSeq" id="WP_100271228.1">
    <property type="nucleotide sequence ID" value="NZ_CP024445.1"/>
</dbReference>
<dbReference type="InterPro" id="IPR036271">
    <property type="entry name" value="Tet_transcr_reg_TetR-rel_C_sf"/>
</dbReference>
<dbReference type="PANTHER" id="PTHR47506">
    <property type="entry name" value="TRANSCRIPTIONAL REGULATORY PROTEIN"/>
    <property type="match status" value="1"/>
</dbReference>
<dbReference type="SUPFAM" id="SSF48498">
    <property type="entry name" value="Tetracyclin repressor-like, C-terminal domain"/>
    <property type="match status" value="1"/>
</dbReference>
<keyword evidence="6" id="KW-0614">Plasmid</keyword>
<name>A0A2D2LY07_FAUOS</name>
<dbReference type="Gene3D" id="1.10.357.10">
    <property type="entry name" value="Tetracycline Repressor, domain 2"/>
    <property type="match status" value="1"/>
</dbReference>
<dbReference type="InterPro" id="IPR001647">
    <property type="entry name" value="HTH_TetR"/>
</dbReference>
<organism evidence="6 7">
    <name type="scientific">Faucicola osloensis</name>
    <name type="common">Moraxella osloensis</name>
    <dbReference type="NCBI Taxonomy" id="34062"/>
    <lineage>
        <taxon>Bacteria</taxon>
        <taxon>Pseudomonadati</taxon>
        <taxon>Pseudomonadota</taxon>
        <taxon>Gammaproteobacteria</taxon>
        <taxon>Moraxellales</taxon>
        <taxon>Moraxellaceae</taxon>
        <taxon>Faucicola</taxon>
    </lineage>
</organism>
<keyword evidence="2 4" id="KW-0238">DNA-binding</keyword>
<dbReference type="AlphaFoldDB" id="A0A2D2LY07"/>
<feature type="DNA-binding region" description="H-T-H motif" evidence="4">
    <location>
        <begin position="25"/>
        <end position="44"/>
    </location>
</feature>
<dbReference type="PROSITE" id="PS50977">
    <property type="entry name" value="HTH_TETR_2"/>
    <property type="match status" value="1"/>
</dbReference>
<evidence type="ECO:0000256" key="4">
    <source>
        <dbReference type="PROSITE-ProRule" id="PRU00335"/>
    </source>
</evidence>
<dbReference type="Pfam" id="PF00440">
    <property type="entry name" value="TetR_N"/>
    <property type="match status" value="1"/>
</dbReference>
<dbReference type="SUPFAM" id="SSF46689">
    <property type="entry name" value="Homeodomain-like"/>
    <property type="match status" value="1"/>
</dbReference>
<evidence type="ECO:0000256" key="1">
    <source>
        <dbReference type="ARBA" id="ARBA00023015"/>
    </source>
</evidence>
<evidence type="ECO:0000256" key="2">
    <source>
        <dbReference type="ARBA" id="ARBA00023125"/>
    </source>
</evidence>
<keyword evidence="3" id="KW-0804">Transcription</keyword>
<proteinExistence type="predicted"/>
<evidence type="ECO:0000313" key="7">
    <source>
        <dbReference type="Proteomes" id="UP000229340"/>
    </source>
</evidence>
<dbReference type="InterPro" id="IPR009057">
    <property type="entry name" value="Homeodomain-like_sf"/>
</dbReference>